<feature type="domain" description="Outer membrane protein beta-barrel" evidence="2">
    <location>
        <begin position="457"/>
        <end position="916"/>
    </location>
</feature>
<name>A0ABS5J1I3_9BACT</name>
<dbReference type="Gene3D" id="2.60.40.1120">
    <property type="entry name" value="Carboxypeptidase-like, regulatory domain"/>
    <property type="match status" value="1"/>
</dbReference>
<gene>
    <name evidence="3" type="ORF">KE626_17190</name>
</gene>
<comment type="caution">
    <text evidence="3">The sequence shown here is derived from an EMBL/GenBank/DDBJ whole genome shotgun (WGS) entry which is preliminary data.</text>
</comment>
<dbReference type="InterPro" id="IPR041700">
    <property type="entry name" value="OMP_b-brl_3"/>
</dbReference>
<sequence length="935" mass="103463">MKKCYLLLIACWLSFAAYAQKNGSIKGSLLDTAAHHPVVSATVTLLKAKDSSLVTFTMTNNKGAFELSGVPPGDYRLLFTHVSYHNNRRLVTIPAGSADVQLPAVIMHDLSRTLDEVVVTGESPPVTLIGDTIQYNAGSFKTIPNASVEQLLKKMPGIQVNKDGTVKAQGQTVKRVLVDGKEFFGTDPKIATKNLPADAVDKVQVYDRLSDAAQLTGFDDGNSEKTINLKLKQDKKKGMFGKATAGAGTSDRYEGRFNINSFKGARQLSVIGMANNTNAEGFSFMDMMSFSGELNRMRQSGNASFALSSVDPMGALAGGGNSDGFKDIWGGGINYNNIIGKKTAFSSSYFYNHYNPHQESNLQRQYFLPDSTYSYQQQAQSSNLNNTHRANISADIQLDSSQSLKITSSIGYQENNSNSATNYKTLTGTQELANEGASINQSSGKGSNVSADILYRKKFRRPGNTFSLGLQTSFNNTESNGSLLSANHFYLHNGSQPEYDSIHQRNTVSGNLKSYNARAVYTVPLLKHSLLELSMSRSNSSNTADKVTYDYNRQNGKFDQLNPLLSNNFENTYGYTNAGFRWRTKQKKFSIAAGLNWQQAALEGKIIAGTKDSVIGKTFYNLLPSMRFKYDFTRYRNLSINYATVTNQPSMSQLQPVPDISDPLNIQEGNPYLKQEFTHAVQLSFISVDPFRNKNLFAFFNLQETQHKIVNNDVVDSLGIKHTRPVNINGAYNMTGSVNWSLPLHVWSGAINFSSNMGYGSTQQFINTAANTIRTLTFGPAVRADLNPSEKLDLSISAGINYYKTDYSLKSALNTDYFSQQYEGSINWQLPANFYFSGSLVYIINSKRANGYNNSIPLCNASLSKQFLHFNRGELKLSVSDLFNENVGISRSTNQNYIEDSRTTNLQRFFLLSFTYSLNKTGLSAGGRAHKIMMR</sequence>
<dbReference type="Pfam" id="PF14905">
    <property type="entry name" value="OMP_b-brl_3"/>
    <property type="match status" value="1"/>
</dbReference>
<evidence type="ECO:0000256" key="1">
    <source>
        <dbReference type="SAM" id="SignalP"/>
    </source>
</evidence>
<dbReference type="Proteomes" id="UP000676386">
    <property type="component" value="Unassembled WGS sequence"/>
</dbReference>
<dbReference type="EMBL" id="JAGTXB010000007">
    <property type="protein sequence ID" value="MBS0029060.1"/>
    <property type="molecule type" value="Genomic_DNA"/>
</dbReference>
<dbReference type="SUPFAM" id="SSF49452">
    <property type="entry name" value="Starch-binding domain-like"/>
    <property type="match status" value="1"/>
</dbReference>
<proteinExistence type="predicted"/>
<dbReference type="RefSeq" id="WP_211974154.1">
    <property type="nucleotide sequence ID" value="NZ_CBFHAM010000024.1"/>
</dbReference>
<dbReference type="SUPFAM" id="SSF56935">
    <property type="entry name" value="Porins"/>
    <property type="match status" value="1"/>
</dbReference>
<protein>
    <submittedName>
        <fullName evidence="3">TonB-dependent receptor family protein</fullName>
    </submittedName>
</protein>
<evidence type="ECO:0000313" key="3">
    <source>
        <dbReference type="EMBL" id="MBS0029060.1"/>
    </source>
</evidence>
<evidence type="ECO:0000259" key="2">
    <source>
        <dbReference type="Pfam" id="PF14905"/>
    </source>
</evidence>
<dbReference type="InterPro" id="IPR013784">
    <property type="entry name" value="Carb-bd-like_fold"/>
</dbReference>
<feature type="chain" id="PRO_5045757222" evidence="1">
    <location>
        <begin position="20"/>
        <end position="935"/>
    </location>
</feature>
<accession>A0ABS5J1I3</accession>
<keyword evidence="3" id="KW-0675">Receptor</keyword>
<reference evidence="3 4" key="1">
    <citation type="submission" date="2021-04" db="EMBL/GenBank/DDBJ databases">
        <title>Chitinophaga sp. nov., isolated from the rhizosphere soil.</title>
        <authorList>
            <person name="He S."/>
        </authorList>
    </citation>
    <scope>NUCLEOTIDE SEQUENCE [LARGE SCALE GENOMIC DNA]</scope>
    <source>
        <strain evidence="3 4">2R12</strain>
    </source>
</reference>
<dbReference type="Pfam" id="PF13620">
    <property type="entry name" value="CarboxypepD_reg"/>
    <property type="match status" value="1"/>
</dbReference>
<feature type="signal peptide" evidence="1">
    <location>
        <begin position="1"/>
        <end position="19"/>
    </location>
</feature>
<keyword evidence="4" id="KW-1185">Reference proteome</keyword>
<keyword evidence="1" id="KW-0732">Signal</keyword>
<organism evidence="3 4">
    <name type="scientific">Chitinophaga hostae</name>
    <dbReference type="NCBI Taxonomy" id="2831022"/>
    <lineage>
        <taxon>Bacteria</taxon>
        <taxon>Pseudomonadati</taxon>
        <taxon>Bacteroidota</taxon>
        <taxon>Chitinophagia</taxon>
        <taxon>Chitinophagales</taxon>
        <taxon>Chitinophagaceae</taxon>
        <taxon>Chitinophaga</taxon>
    </lineage>
</organism>
<evidence type="ECO:0000313" key="4">
    <source>
        <dbReference type="Proteomes" id="UP000676386"/>
    </source>
</evidence>